<dbReference type="EMBL" id="LSZO01000182">
    <property type="protein sequence ID" value="KXU36439.1"/>
    <property type="molecule type" value="Genomic_DNA"/>
</dbReference>
<sequence>MKTGAPPKKRMTREQRLRQLLDTALQLIREEGTDALSLGRLAEAAGITKPIVYDHFGTRQGLLAALYQDFEQRHSQLLESAINACAPQLTSLARVMAENYIGCMESEGREMPGILAALRGSPELAVLRSHCQRGFMQRCAEALAPFAAPAVLSDAALCAMLGAADGLAEAAASGVIPAAAAVDELHQVILAMVGRHKPSNYSE</sequence>
<dbReference type="PANTHER" id="PTHR30055">
    <property type="entry name" value="HTH-TYPE TRANSCRIPTIONAL REGULATOR RUTR"/>
    <property type="match status" value="1"/>
</dbReference>
<dbReference type="GO" id="GO:0000976">
    <property type="term" value="F:transcription cis-regulatory region binding"/>
    <property type="evidence" value="ECO:0007669"/>
    <property type="project" value="TreeGrafter"/>
</dbReference>
<dbReference type="PROSITE" id="PS50977">
    <property type="entry name" value="HTH_TETR_2"/>
    <property type="match status" value="1"/>
</dbReference>
<dbReference type="InterPro" id="IPR001647">
    <property type="entry name" value="HTH_TetR"/>
</dbReference>
<keyword evidence="1 2" id="KW-0238">DNA-binding</keyword>
<accession>A0A139SPC0</accession>
<dbReference type="Gene3D" id="1.10.357.10">
    <property type="entry name" value="Tetracycline Repressor, domain 2"/>
    <property type="match status" value="1"/>
</dbReference>
<evidence type="ECO:0000313" key="5">
    <source>
        <dbReference type="Proteomes" id="UP000072660"/>
    </source>
</evidence>
<proteinExistence type="predicted"/>
<dbReference type="AlphaFoldDB" id="A0A139SPC0"/>
<dbReference type="SUPFAM" id="SSF46689">
    <property type="entry name" value="Homeodomain-like"/>
    <property type="match status" value="1"/>
</dbReference>
<dbReference type="Proteomes" id="UP000072660">
    <property type="component" value="Unassembled WGS sequence"/>
</dbReference>
<evidence type="ECO:0000313" key="4">
    <source>
        <dbReference type="EMBL" id="KXU36439.1"/>
    </source>
</evidence>
<gene>
    <name evidence="4" type="ORF">AXE65_04910</name>
</gene>
<dbReference type="OrthoDB" id="70491at2"/>
<dbReference type="PANTHER" id="PTHR30055:SF223">
    <property type="entry name" value="HTH-TYPE TRANSCRIPTIONAL REGULATOR UIDR"/>
    <property type="match status" value="1"/>
</dbReference>
<organism evidence="4 5">
    <name type="scientific">Ventosimonas gracilis</name>
    <dbReference type="NCBI Taxonomy" id="1680762"/>
    <lineage>
        <taxon>Bacteria</taxon>
        <taxon>Pseudomonadati</taxon>
        <taxon>Pseudomonadota</taxon>
        <taxon>Gammaproteobacteria</taxon>
        <taxon>Pseudomonadales</taxon>
        <taxon>Ventosimonadaceae</taxon>
        <taxon>Ventosimonas</taxon>
    </lineage>
</organism>
<name>A0A139SPC0_9GAMM</name>
<comment type="caution">
    <text evidence="4">The sequence shown here is derived from an EMBL/GenBank/DDBJ whole genome shotgun (WGS) entry which is preliminary data.</text>
</comment>
<feature type="DNA-binding region" description="H-T-H motif" evidence="2">
    <location>
        <begin position="37"/>
        <end position="56"/>
    </location>
</feature>
<evidence type="ECO:0000259" key="3">
    <source>
        <dbReference type="PROSITE" id="PS50977"/>
    </source>
</evidence>
<dbReference type="GO" id="GO:0003700">
    <property type="term" value="F:DNA-binding transcription factor activity"/>
    <property type="evidence" value="ECO:0007669"/>
    <property type="project" value="TreeGrafter"/>
</dbReference>
<evidence type="ECO:0000256" key="2">
    <source>
        <dbReference type="PROSITE-ProRule" id="PRU00335"/>
    </source>
</evidence>
<dbReference type="Pfam" id="PF00440">
    <property type="entry name" value="TetR_N"/>
    <property type="match status" value="1"/>
</dbReference>
<dbReference type="InterPro" id="IPR050109">
    <property type="entry name" value="HTH-type_TetR-like_transc_reg"/>
</dbReference>
<feature type="domain" description="HTH tetR-type" evidence="3">
    <location>
        <begin position="14"/>
        <end position="74"/>
    </location>
</feature>
<dbReference type="InterPro" id="IPR009057">
    <property type="entry name" value="Homeodomain-like_sf"/>
</dbReference>
<dbReference type="RefSeq" id="WP_068391624.1">
    <property type="nucleotide sequence ID" value="NZ_LSZO01000182.1"/>
</dbReference>
<reference evidence="4 5" key="1">
    <citation type="submission" date="2016-02" db="EMBL/GenBank/DDBJ databases">
        <authorList>
            <person name="Wen L."/>
            <person name="He K."/>
            <person name="Yang H."/>
        </authorList>
    </citation>
    <scope>NUCLEOTIDE SEQUENCE [LARGE SCALE GENOMIC DNA]</scope>
    <source>
        <strain evidence="4 5">CV58</strain>
    </source>
</reference>
<keyword evidence="5" id="KW-1185">Reference proteome</keyword>
<dbReference type="PRINTS" id="PR00455">
    <property type="entry name" value="HTHTETR"/>
</dbReference>
<protein>
    <submittedName>
        <fullName evidence="4">TetR family transcriptional regulator</fullName>
    </submittedName>
</protein>
<evidence type="ECO:0000256" key="1">
    <source>
        <dbReference type="ARBA" id="ARBA00023125"/>
    </source>
</evidence>